<evidence type="ECO:0000256" key="1">
    <source>
        <dbReference type="SAM" id="MobiDB-lite"/>
    </source>
</evidence>
<dbReference type="EMBL" id="UYRV01003848">
    <property type="protein sequence ID" value="VDK50799.1"/>
    <property type="molecule type" value="Genomic_DNA"/>
</dbReference>
<feature type="region of interest" description="Disordered" evidence="1">
    <location>
        <begin position="46"/>
        <end position="69"/>
    </location>
</feature>
<evidence type="ECO:0000313" key="3">
    <source>
        <dbReference type="Proteomes" id="UP000271889"/>
    </source>
</evidence>
<dbReference type="OrthoDB" id="5854136at2759"/>
<keyword evidence="3" id="KW-1185">Reference proteome</keyword>
<proteinExistence type="predicted"/>
<dbReference type="Proteomes" id="UP000271889">
    <property type="component" value="Unassembled WGS sequence"/>
</dbReference>
<accession>A0A3P6QPQ4</accession>
<feature type="compositionally biased region" description="Polar residues" evidence="1">
    <location>
        <begin position="58"/>
        <end position="69"/>
    </location>
</feature>
<protein>
    <submittedName>
        <fullName evidence="2">Uncharacterized protein</fullName>
    </submittedName>
</protein>
<organism evidence="2 3">
    <name type="scientific">Cylicostephanus goldi</name>
    <name type="common">Nematode worm</name>
    <dbReference type="NCBI Taxonomy" id="71465"/>
    <lineage>
        <taxon>Eukaryota</taxon>
        <taxon>Metazoa</taxon>
        <taxon>Ecdysozoa</taxon>
        <taxon>Nematoda</taxon>
        <taxon>Chromadorea</taxon>
        <taxon>Rhabditida</taxon>
        <taxon>Rhabditina</taxon>
        <taxon>Rhabditomorpha</taxon>
        <taxon>Strongyloidea</taxon>
        <taxon>Strongylidae</taxon>
        <taxon>Cylicostephanus</taxon>
    </lineage>
</organism>
<name>A0A3P6QPQ4_CYLGO</name>
<reference evidence="2 3" key="1">
    <citation type="submission" date="2018-11" db="EMBL/GenBank/DDBJ databases">
        <authorList>
            <consortium name="Pathogen Informatics"/>
        </authorList>
    </citation>
    <scope>NUCLEOTIDE SEQUENCE [LARGE SCALE GENOMIC DNA]</scope>
</reference>
<evidence type="ECO:0000313" key="2">
    <source>
        <dbReference type="EMBL" id="VDK50799.1"/>
    </source>
</evidence>
<gene>
    <name evidence="2" type="ORF">CGOC_LOCUS1877</name>
</gene>
<sequence>MRACRFDGMPLENGSASTSSVSVPLDVQTEIYKMLGYLYDIKEKSMEGTPSKRPRLANDSSGSLKTHVQVEPTPQIQQVVSTWVPPREDSCETATQSVPSTPPTATAQVMVKSELDHILQNSLPRMGLSNADTTFGEVHGPRPYEDKWTLMGRMIEELARELEAKHSELAYRLQKDINDVIFKYQLESLKHK</sequence>
<dbReference type="AlphaFoldDB" id="A0A3P6QPQ4"/>